<keyword evidence="3" id="KW-1185">Reference proteome</keyword>
<reference evidence="2 3" key="2">
    <citation type="journal article" date="2017" name="Genome Biol.">
        <title>New reference genome sequences of hot pepper reveal the massive evolution of plant disease-resistance genes by retroduplication.</title>
        <authorList>
            <person name="Kim S."/>
            <person name="Park J."/>
            <person name="Yeom S.I."/>
            <person name="Kim Y.M."/>
            <person name="Seo E."/>
            <person name="Kim K.T."/>
            <person name="Kim M.S."/>
            <person name="Lee J.M."/>
            <person name="Cheong K."/>
            <person name="Shin H.S."/>
            <person name="Kim S.B."/>
            <person name="Han K."/>
            <person name="Lee J."/>
            <person name="Park M."/>
            <person name="Lee H.A."/>
            <person name="Lee H.Y."/>
            <person name="Lee Y."/>
            <person name="Oh S."/>
            <person name="Lee J.H."/>
            <person name="Choi E."/>
            <person name="Choi E."/>
            <person name="Lee S.E."/>
            <person name="Jeon J."/>
            <person name="Kim H."/>
            <person name="Choi G."/>
            <person name="Song H."/>
            <person name="Lee J."/>
            <person name="Lee S.C."/>
            <person name="Kwon J.K."/>
            <person name="Lee H.Y."/>
            <person name="Koo N."/>
            <person name="Hong Y."/>
            <person name="Kim R.W."/>
            <person name="Kang W.H."/>
            <person name="Huh J.H."/>
            <person name="Kang B.C."/>
            <person name="Yang T.J."/>
            <person name="Lee Y.H."/>
            <person name="Bennetzen J.L."/>
            <person name="Choi D."/>
        </authorList>
    </citation>
    <scope>NUCLEOTIDE SEQUENCE [LARGE SCALE GENOMIC DNA]</scope>
    <source>
        <strain evidence="3">cv. CM334</strain>
    </source>
</reference>
<accession>A0A2G3A590</accession>
<organism evidence="2 3">
    <name type="scientific">Capsicum annuum</name>
    <name type="common">Capsicum pepper</name>
    <dbReference type="NCBI Taxonomy" id="4072"/>
    <lineage>
        <taxon>Eukaryota</taxon>
        <taxon>Viridiplantae</taxon>
        <taxon>Streptophyta</taxon>
        <taxon>Embryophyta</taxon>
        <taxon>Tracheophyta</taxon>
        <taxon>Spermatophyta</taxon>
        <taxon>Magnoliopsida</taxon>
        <taxon>eudicotyledons</taxon>
        <taxon>Gunneridae</taxon>
        <taxon>Pentapetalae</taxon>
        <taxon>asterids</taxon>
        <taxon>lamiids</taxon>
        <taxon>Solanales</taxon>
        <taxon>Solanaceae</taxon>
        <taxon>Solanoideae</taxon>
        <taxon>Capsiceae</taxon>
        <taxon>Capsicum</taxon>
    </lineage>
</organism>
<gene>
    <name evidence="2" type="ORF">T459_04491</name>
</gene>
<comment type="caution">
    <text evidence="2">The sequence shown here is derived from an EMBL/GenBank/DDBJ whole genome shotgun (WGS) entry which is preliminary data.</text>
</comment>
<evidence type="ECO:0000256" key="1">
    <source>
        <dbReference type="SAM" id="MobiDB-lite"/>
    </source>
</evidence>
<protein>
    <submittedName>
        <fullName evidence="2">Uncharacterized protein</fullName>
    </submittedName>
</protein>
<feature type="region of interest" description="Disordered" evidence="1">
    <location>
        <begin position="144"/>
        <end position="175"/>
    </location>
</feature>
<name>A0A2G3A590_CAPAN</name>
<sequence length="229" mass="26197">MSNEHHVRVALYWDDDVMYESDTFRYSCSACAVVKLPLNIEYDWLVRNLHIRMKTNPSEIKLVILGRWSFSTVQGNAHYFEISIFGNESLQELMVASDMVCYMINLDLLEIDSAGTSSLPQVSEILRVSEIQARIEVDAYADTHVDDNSDSDAPNNAYQSDKISNSGDDNDYDQQPVIKVPQNIPFYRENIIFLYYLQDRPEVHASTHESEGVGCKIWLDGKVSDLKSR</sequence>
<reference evidence="2 3" key="1">
    <citation type="journal article" date="2014" name="Nat. Genet.">
        <title>Genome sequence of the hot pepper provides insights into the evolution of pungency in Capsicum species.</title>
        <authorList>
            <person name="Kim S."/>
            <person name="Park M."/>
            <person name="Yeom S.I."/>
            <person name="Kim Y.M."/>
            <person name="Lee J.M."/>
            <person name="Lee H.A."/>
            <person name="Seo E."/>
            <person name="Choi J."/>
            <person name="Cheong K."/>
            <person name="Kim K.T."/>
            <person name="Jung K."/>
            <person name="Lee G.W."/>
            <person name="Oh S.K."/>
            <person name="Bae C."/>
            <person name="Kim S.B."/>
            <person name="Lee H.Y."/>
            <person name="Kim S.Y."/>
            <person name="Kim M.S."/>
            <person name="Kang B.C."/>
            <person name="Jo Y.D."/>
            <person name="Yang H.B."/>
            <person name="Jeong H.J."/>
            <person name="Kang W.H."/>
            <person name="Kwon J.K."/>
            <person name="Shin C."/>
            <person name="Lim J.Y."/>
            <person name="Park J.H."/>
            <person name="Huh J.H."/>
            <person name="Kim J.S."/>
            <person name="Kim B.D."/>
            <person name="Cohen O."/>
            <person name="Paran I."/>
            <person name="Suh M.C."/>
            <person name="Lee S.B."/>
            <person name="Kim Y.K."/>
            <person name="Shin Y."/>
            <person name="Noh S.J."/>
            <person name="Park J."/>
            <person name="Seo Y.S."/>
            <person name="Kwon S.Y."/>
            <person name="Kim H.A."/>
            <person name="Park J.M."/>
            <person name="Kim H.J."/>
            <person name="Choi S.B."/>
            <person name="Bosland P.W."/>
            <person name="Reeves G."/>
            <person name="Jo S.H."/>
            <person name="Lee B.W."/>
            <person name="Cho H.T."/>
            <person name="Choi H.S."/>
            <person name="Lee M.S."/>
            <person name="Yu Y."/>
            <person name="Do Choi Y."/>
            <person name="Park B.S."/>
            <person name="van Deynze A."/>
            <person name="Ashrafi H."/>
            <person name="Hill T."/>
            <person name="Kim W.T."/>
            <person name="Pai H.S."/>
            <person name="Ahn H.K."/>
            <person name="Yeam I."/>
            <person name="Giovannoni J.J."/>
            <person name="Rose J.K."/>
            <person name="Sorensen I."/>
            <person name="Lee S.J."/>
            <person name="Kim R.W."/>
            <person name="Choi I.Y."/>
            <person name="Choi B.S."/>
            <person name="Lim J.S."/>
            <person name="Lee Y.H."/>
            <person name="Choi D."/>
        </authorList>
    </citation>
    <scope>NUCLEOTIDE SEQUENCE [LARGE SCALE GENOMIC DNA]</scope>
    <source>
        <strain evidence="3">cv. CM334</strain>
    </source>
</reference>
<dbReference type="Gramene" id="PHT89378">
    <property type="protein sequence ID" value="PHT89378"/>
    <property type="gene ID" value="T459_04491"/>
</dbReference>
<dbReference type="EMBL" id="AYRZ02000002">
    <property type="protein sequence ID" value="PHT89378.1"/>
    <property type="molecule type" value="Genomic_DNA"/>
</dbReference>
<feature type="compositionally biased region" description="Polar residues" evidence="1">
    <location>
        <begin position="158"/>
        <end position="167"/>
    </location>
</feature>
<evidence type="ECO:0000313" key="2">
    <source>
        <dbReference type="EMBL" id="PHT89378.1"/>
    </source>
</evidence>
<evidence type="ECO:0000313" key="3">
    <source>
        <dbReference type="Proteomes" id="UP000222542"/>
    </source>
</evidence>
<dbReference type="Proteomes" id="UP000222542">
    <property type="component" value="Unassembled WGS sequence"/>
</dbReference>
<proteinExistence type="predicted"/>
<dbReference type="AlphaFoldDB" id="A0A2G3A590"/>